<feature type="transmembrane region" description="Helical" evidence="2">
    <location>
        <begin position="485"/>
        <end position="507"/>
    </location>
</feature>
<keyword evidence="5" id="KW-1185">Reference proteome</keyword>
<dbReference type="InterPro" id="IPR050445">
    <property type="entry name" value="Bact_polysacc_biosynth/exp"/>
</dbReference>
<dbReference type="EMBL" id="JACHXS010000001">
    <property type="protein sequence ID" value="MBB3219720.1"/>
    <property type="molecule type" value="Genomic_DNA"/>
</dbReference>
<dbReference type="AlphaFoldDB" id="A0A4P8HJ96"/>
<name>A0A4P8HJ96_9BURK</name>
<dbReference type="PANTHER" id="PTHR32309:SF13">
    <property type="entry name" value="FERRIC ENTEROBACTIN TRANSPORT PROTEIN FEPE"/>
    <property type="match status" value="1"/>
</dbReference>
<dbReference type="InterPro" id="IPR014345">
    <property type="entry name" value="XrtA_polysacc_chain"/>
</dbReference>
<evidence type="ECO:0000313" key="3">
    <source>
        <dbReference type="EMBL" id="MBB3219720.1"/>
    </source>
</evidence>
<keyword evidence="2" id="KW-1133">Transmembrane helix</keyword>
<dbReference type="OrthoDB" id="9795292at2"/>
<proteinExistence type="predicted"/>
<evidence type="ECO:0000313" key="4">
    <source>
        <dbReference type="EMBL" id="QCP09769.1"/>
    </source>
</evidence>
<reference evidence="3 6" key="2">
    <citation type="submission" date="2020-08" db="EMBL/GenBank/DDBJ databases">
        <title>Genomic Encyclopedia of Type Strains, Phase III (KMG-III): the genomes of soil and plant-associated and newly described type strains.</title>
        <authorList>
            <person name="Whitman W."/>
        </authorList>
    </citation>
    <scope>NUCLEOTIDE SEQUENCE [LARGE SCALE GENOMIC DNA]</scope>
    <source>
        <strain evidence="3 6">CECT 7753</strain>
    </source>
</reference>
<accession>A0A4P8HJ96</accession>
<evidence type="ECO:0000313" key="6">
    <source>
        <dbReference type="Proteomes" id="UP000584325"/>
    </source>
</evidence>
<feature type="coiled-coil region" evidence="1">
    <location>
        <begin position="168"/>
        <end position="238"/>
    </location>
</feature>
<dbReference type="NCBIfam" id="TIGR03007">
    <property type="entry name" value="pepcterm_ChnLen"/>
    <property type="match status" value="1"/>
</dbReference>
<dbReference type="PANTHER" id="PTHR32309">
    <property type="entry name" value="TYROSINE-PROTEIN KINASE"/>
    <property type="match status" value="1"/>
</dbReference>
<dbReference type="EMBL" id="CP040017">
    <property type="protein sequence ID" value="QCP09769.1"/>
    <property type="molecule type" value="Genomic_DNA"/>
</dbReference>
<dbReference type="Proteomes" id="UP000298763">
    <property type="component" value="Chromosome"/>
</dbReference>
<gene>
    <name evidence="4" type="ORF">FCL38_04540</name>
    <name evidence="3" type="ORF">FHS02_000507</name>
</gene>
<protein>
    <submittedName>
        <fullName evidence="4">Chain length-determining protein</fullName>
    </submittedName>
    <submittedName>
        <fullName evidence="3">Polysaccharide chain length determinant protein (PEP-CTERM system associated)</fullName>
    </submittedName>
</protein>
<feature type="transmembrane region" description="Helical" evidence="2">
    <location>
        <begin position="422"/>
        <end position="443"/>
    </location>
</feature>
<evidence type="ECO:0000313" key="5">
    <source>
        <dbReference type="Proteomes" id="UP000298763"/>
    </source>
</evidence>
<evidence type="ECO:0000256" key="2">
    <source>
        <dbReference type="SAM" id="Phobius"/>
    </source>
</evidence>
<sequence length="509" mass="56321">MEEIIAQLQSGLKGIWKYRWSAVLVAWAIATGGSIKIYLLPDDYQTTARVFVDTQSILKPLLSGMTSMPNVTQQVAIMSRTLLSRPNVERVIRMVDLDVKASTPREHEKQVDELMQKIRIGGTSTYDIYTISYSNSDPRLVRDVVQSFLTIFVEGGLKGKRGESDKAVQFIDDQIRSYEERLLAAENSVKEFKLKHNTLLPRQGVDYGSQILMSTDALNNAKLELVEAEQARKAIHSQIAGDEPILGTDLGPAAIDNPELDGRISALTKSLDALLLQYTEAHPDIISTRRLITLLEERKVHEAKTRTAPSDPGIGYSPMLQQLKVALAESDARVASIRARVAEMQQRHAALVEQSKAVPEVESQLAQLNRDYLINKDNYEKLIERREAAKLSGDLSTSTDMLSFKIIDPPTMPLRPTGPNRALLYSIVFGVAVLAGAAVALLISQVRPTYQSPAELRDATGLRVLGAVAMNWTEPQRKKRRRSQFGFGAGVASLFAFYGGVMALSMLQS</sequence>
<keyword evidence="2" id="KW-0812">Transmembrane</keyword>
<keyword evidence="1" id="KW-0175">Coiled coil</keyword>
<reference evidence="4 5" key="1">
    <citation type="submission" date="2019-05" db="EMBL/GenBank/DDBJ databases">
        <title>Draft Genome Sequences of Six Type Strains of the Genus Massilia.</title>
        <authorList>
            <person name="Miess H."/>
            <person name="Frediansyhah A."/>
            <person name="Gross H."/>
        </authorList>
    </citation>
    <scope>NUCLEOTIDE SEQUENCE [LARGE SCALE GENOMIC DNA]</scope>
    <source>
        <strain evidence="4 5">DSMZ 26121</strain>
    </source>
</reference>
<dbReference type="Proteomes" id="UP000584325">
    <property type="component" value="Unassembled WGS sequence"/>
</dbReference>
<keyword evidence="2" id="KW-0472">Membrane</keyword>
<feature type="coiled-coil region" evidence="1">
    <location>
        <begin position="327"/>
        <end position="371"/>
    </location>
</feature>
<evidence type="ECO:0000256" key="1">
    <source>
        <dbReference type="SAM" id="Coils"/>
    </source>
</evidence>
<dbReference type="GO" id="GO:0005886">
    <property type="term" value="C:plasma membrane"/>
    <property type="evidence" value="ECO:0007669"/>
    <property type="project" value="TreeGrafter"/>
</dbReference>
<dbReference type="RefSeq" id="WP_137312655.1">
    <property type="nucleotide sequence ID" value="NZ_CP040017.1"/>
</dbReference>
<dbReference type="GO" id="GO:0004713">
    <property type="term" value="F:protein tyrosine kinase activity"/>
    <property type="evidence" value="ECO:0007669"/>
    <property type="project" value="TreeGrafter"/>
</dbReference>
<organism evidence="3 6">
    <name type="scientific">Pseudoduganella umbonata</name>
    <dbReference type="NCBI Taxonomy" id="864828"/>
    <lineage>
        <taxon>Bacteria</taxon>
        <taxon>Pseudomonadati</taxon>
        <taxon>Pseudomonadota</taxon>
        <taxon>Betaproteobacteria</taxon>
        <taxon>Burkholderiales</taxon>
        <taxon>Oxalobacteraceae</taxon>
        <taxon>Telluria group</taxon>
        <taxon>Pseudoduganella</taxon>
    </lineage>
</organism>